<dbReference type="AlphaFoldDB" id="A0A5B7GF94"/>
<protein>
    <submittedName>
        <fullName evidence="1">Uncharacterized protein</fullName>
    </submittedName>
</protein>
<dbReference type="Proteomes" id="UP000324222">
    <property type="component" value="Unassembled WGS sequence"/>
</dbReference>
<reference evidence="1 2" key="1">
    <citation type="submission" date="2019-05" db="EMBL/GenBank/DDBJ databases">
        <title>Another draft genome of Portunus trituberculatus and its Hox gene families provides insights of decapod evolution.</title>
        <authorList>
            <person name="Jeong J.-H."/>
            <person name="Song I."/>
            <person name="Kim S."/>
            <person name="Choi T."/>
            <person name="Kim D."/>
            <person name="Ryu S."/>
            <person name="Kim W."/>
        </authorList>
    </citation>
    <scope>NUCLEOTIDE SEQUENCE [LARGE SCALE GENOMIC DNA]</scope>
    <source>
        <tissue evidence="1">Muscle</tissue>
    </source>
</reference>
<keyword evidence="2" id="KW-1185">Reference proteome</keyword>
<comment type="caution">
    <text evidence="1">The sequence shown here is derived from an EMBL/GenBank/DDBJ whole genome shotgun (WGS) entry which is preliminary data.</text>
</comment>
<evidence type="ECO:0000313" key="2">
    <source>
        <dbReference type="Proteomes" id="UP000324222"/>
    </source>
</evidence>
<accession>A0A5B7GF94</accession>
<dbReference type="EMBL" id="VSRR010015885">
    <property type="protein sequence ID" value="MPC58661.1"/>
    <property type="molecule type" value="Genomic_DNA"/>
</dbReference>
<evidence type="ECO:0000313" key="1">
    <source>
        <dbReference type="EMBL" id="MPC58661.1"/>
    </source>
</evidence>
<gene>
    <name evidence="1" type="ORF">E2C01_052667</name>
</gene>
<name>A0A5B7GF94_PORTR</name>
<proteinExistence type="predicted"/>
<sequence length="94" mass="10231">MGTHGPRQPALAPIAVPVAALPTIPRTSGRFTSRSLVERSMHKCCEREMGSVLSSPATSWGRTVFGRFSTLPSSGPPRFEGGTKRLMERLCLIY</sequence>
<organism evidence="1 2">
    <name type="scientific">Portunus trituberculatus</name>
    <name type="common">Swimming crab</name>
    <name type="synonym">Neptunus trituberculatus</name>
    <dbReference type="NCBI Taxonomy" id="210409"/>
    <lineage>
        <taxon>Eukaryota</taxon>
        <taxon>Metazoa</taxon>
        <taxon>Ecdysozoa</taxon>
        <taxon>Arthropoda</taxon>
        <taxon>Crustacea</taxon>
        <taxon>Multicrustacea</taxon>
        <taxon>Malacostraca</taxon>
        <taxon>Eumalacostraca</taxon>
        <taxon>Eucarida</taxon>
        <taxon>Decapoda</taxon>
        <taxon>Pleocyemata</taxon>
        <taxon>Brachyura</taxon>
        <taxon>Eubrachyura</taxon>
        <taxon>Portunoidea</taxon>
        <taxon>Portunidae</taxon>
        <taxon>Portuninae</taxon>
        <taxon>Portunus</taxon>
    </lineage>
</organism>